<keyword evidence="2" id="KW-1185">Reference proteome</keyword>
<protein>
    <submittedName>
        <fullName evidence="1">Uncharacterized protein</fullName>
    </submittedName>
</protein>
<organism evidence="1 2">
    <name type="scientific">Brachionus plicatilis</name>
    <name type="common">Marine rotifer</name>
    <name type="synonym">Brachionus muelleri</name>
    <dbReference type="NCBI Taxonomy" id="10195"/>
    <lineage>
        <taxon>Eukaryota</taxon>
        <taxon>Metazoa</taxon>
        <taxon>Spiralia</taxon>
        <taxon>Gnathifera</taxon>
        <taxon>Rotifera</taxon>
        <taxon>Eurotatoria</taxon>
        <taxon>Monogononta</taxon>
        <taxon>Pseudotrocha</taxon>
        <taxon>Ploima</taxon>
        <taxon>Brachionidae</taxon>
        <taxon>Brachionus</taxon>
    </lineage>
</organism>
<accession>A0A3M7RJN8</accession>
<evidence type="ECO:0000313" key="1">
    <source>
        <dbReference type="EMBL" id="RNA23689.1"/>
    </source>
</evidence>
<gene>
    <name evidence="1" type="ORF">BpHYR1_009690</name>
</gene>
<proteinExistence type="predicted"/>
<reference evidence="1 2" key="1">
    <citation type="journal article" date="2018" name="Sci. Rep.">
        <title>Genomic signatures of local adaptation to the degree of environmental predictability in rotifers.</title>
        <authorList>
            <person name="Franch-Gras L."/>
            <person name="Hahn C."/>
            <person name="Garcia-Roger E.M."/>
            <person name="Carmona M.J."/>
            <person name="Serra M."/>
            <person name="Gomez A."/>
        </authorList>
    </citation>
    <scope>NUCLEOTIDE SEQUENCE [LARGE SCALE GENOMIC DNA]</scope>
    <source>
        <strain evidence="1">HYR1</strain>
    </source>
</reference>
<comment type="caution">
    <text evidence="1">The sequence shown here is derived from an EMBL/GenBank/DDBJ whole genome shotgun (WGS) entry which is preliminary data.</text>
</comment>
<name>A0A3M7RJN8_BRAPC</name>
<dbReference type="Proteomes" id="UP000276133">
    <property type="component" value="Unassembled WGS sequence"/>
</dbReference>
<evidence type="ECO:0000313" key="2">
    <source>
        <dbReference type="Proteomes" id="UP000276133"/>
    </source>
</evidence>
<dbReference type="EMBL" id="REGN01003234">
    <property type="protein sequence ID" value="RNA23689.1"/>
    <property type="molecule type" value="Genomic_DNA"/>
</dbReference>
<dbReference type="AlphaFoldDB" id="A0A3M7RJN8"/>
<sequence>MKKLDYTNHILSKNAAHLSSSFIWKFFVLFSFVQIPKEIKDLLIKKGDVSKILYIYVSTTDKD</sequence>